<dbReference type="STRING" id="429701.A0A2G9H9U7"/>
<keyword evidence="2" id="KW-0808">Transferase</keyword>
<evidence type="ECO:0000256" key="1">
    <source>
        <dbReference type="ARBA" id="ARBA00009320"/>
    </source>
</evidence>
<evidence type="ECO:0000313" key="2">
    <source>
        <dbReference type="EMBL" id="PIN14070.1"/>
    </source>
</evidence>
<evidence type="ECO:0000313" key="3">
    <source>
        <dbReference type="Proteomes" id="UP000231279"/>
    </source>
</evidence>
<dbReference type="EMBL" id="NKXS01002353">
    <property type="protein sequence ID" value="PIN14070.1"/>
    <property type="molecule type" value="Genomic_DNA"/>
</dbReference>
<protein>
    <submittedName>
        <fullName evidence="2">D-amino-acid transaminase</fullName>
        <ecNumber evidence="2">2.6.1.21</ecNumber>
    </submittedName>
</protein>
<dbReference type="InterPro" id="IPR043131">
    <property type="entry name" value="BCAT-like_N"/>
</dbReference>
<comment type="caution">
    <text evidence="2">The sequence shown here is derived from an EMBL/GenBank/DDBJ whole genome shotgun (WGS) entry which is preliminary data.</text>
</comment>
<dbReference type="PANTHER" id="PTHR42743">
    <property type="entry name" value="AMINO-ACID AMINOTRANSFERASE"/>
    <property type="match status" value="1"/>
</dbReference>
<dbReference type="InterPro" id="IPR036038">
    <property type="entry name" value="Aminotransferase-like"/>
</dbReference>
<name>A0A2G9H9U7_9LAMI</name>
<dbReference type="Gene3D" id="3.30.470.10">
    <property type="match status" value="1"/>
</dbReference>
<sequence length="389" mass="44620">MVDRGTEVEVIHLWSSCRSVSTTSCILLLREMILKCSMNPSIRTFLHVTGAERPYREEVLSKMESDGNKVVKEIIFGPGRKKYRFCKHMASQLLPGLRDELMKKGKHCILMRNPLDVLTSYDKVLPPLFVDLGYDCLVYIYNELSDEGKPPPVIDSDQLRQDPENNLSHDFLLWAALRGLCDDLELLNTLSEIAVVMVHDRLNFDFIWEPGSRPFDGLWTPYWYNTTHKSTGFDPPGKYPSVSVFDSIVQDGDGIWEGLQVYNGKIFKLEEHLDRQYGENIFTKEFPNPYVWKVHFAVTNMRVRVRLHIWGMLFDSAKALAFSNVPSPEEVIFYQSPLLNYVQLMDFLVQGIFMYDGVCSVSRLVVKEAIFKTLVTSGKSPELNLHGCS</sequence>
<dbReference type="EC" id="2.6.1.21" evidence="2"/>
<keyword evidence="3" id="KW-1185">Reference proteome</keyword>
<dbReference type="OrthoDB" id="1679396at2759"/>
<dbReference type="PANTHER" id="PTHR42743:SF11">
    <property type="entry name" value="AMINODEOXYCHORISMATE LYASE"/>
    <property type="match status" value="1"/>
</dbReference>
<comment type="similarity">
    <text evidence="1">Belongs to the class-IV pyridoxal-phosphate-dependent aminotransferase family.</text>
</comment>
<dbReference type="InterPro" id="IPR050571">
    <property type="entry name" value="Class-IV_PLP-Dep_Aminotrnsfr"/>
</dbReference>
<dbReference type="AlphaFoldDB" id="A0A2G9H9U7"/>
<organism evidence="2 3">
    <name type="scientific">Handroanthus impetiginosus</name>
    <dbReference type="NCBI Taxonomy" id="429701"/>
    <lineage>
        <taxon>Eukaryota</taxon>
        <taxon>Viridiplantae</taxon>
        <taxon>Streptophyta</taxon>
        <taxon>Embryophyta</taxon>
        <taxon>Tracheophyta</taxon>
        <taxon>Spermatophyta</taxon>
        <taxon>Magnoliopsida</taxon>
        <taxon>eudicotyledons</taxon>
        <taxon>Gunneridae</taxon>
        <taxon>Pentapetalae</taxon>
        <taxon>asterids</taxon>
        <taxon>lamiids</taxon>
        <taxon>Lamiales</taxon>
        <taxon>Bignoniaceae</taxon>
        <taxon>Crescentiina</taxon>
        <taxon>Tabebuia alliance</taxon>
        <taxon>Handroanthus</taxon>
    </lineage>
</organism>
<dbReference type="GO" id="GO:0047810">
    <property type="term" value="F:D-alanine-2-oxoglutarate aminotransferase activity"/>
    <property type="evidence" value="ECO:0007669"/>
    <property type="project" value="UniProtKB-EC"/>
</dbReference>
<dbReference type="GO" id="GO:0019752">
    <property type="term" value="P:carboxylic acid metabolic process"/>
    <property type="evidence" value="ECO:0007669"/>
    <property type="project" value="TreeGrafter"/>
</dbReference>
<dbReference type="SUPFAM" id="SSF56752">
    <property type="entry name" value="D-aminoacid aminotransferase-like PLP-dependent enzymes"/>
    <property type="match status" value="1"/>
</dbReference>
<reference evidence="3" key="1">
    <citation type="journal article" date="2018" name="Gigascience">
        <title>Genome assembly of the Pink Ipe (Handroanthus impetiginosus, Bignoniaceae), a highly valued, ecologically keystone Neotropical timber forest tree.</title>
        <authorList>
            <person name="Silva-Junior O.B."/>
            <person name="Grattapaglia D."/>
            <person name="Novaes E."/>
            <person name="Collevatti R.G."/>
        </authorList>
    </citation>
    <scope>NUCLEOTIDE SEQUENCE [LARGE SCALE GENOMIC DNA]</scope>
    <source>
        <strain evidence="3">cv. UFG-1</strain>
    </source>
</reference>
<proteinExistence type="inferred from homology"/>
<gene>
    <name evidence="2" type="ORF">CDL12_13307</name>
</gene>
<keyword evidence="2" id="KW-0032">Aminotransferase</keyword>
<dbReference type="Pfam" id="PF19798">
    <property type="entry name" value="Sulfotransfer_5"/>
    <property type="match status" value="1"/>
</dbReference>
<accession>A0A2G9H9U7</accession>
<dbReference type="Proteomes" id="UP000231279">
    <property type="component" value="Unassembled WGS sequence"/>
</dbReference>